<evidence type="ECO:0000313" key="3">
    <source>
        <dbReference type="EMBL" id="EQB18559.1"/>
    </source>
</evidence>
<dbReference type="Pfam" id="PF06904">
    <property type="entry name" value="Extensin-like_C"/>
    <property type="match status" value="1"/>
</dbReference>
<evidence type="ECO:0000256" key="1">
    <source>
        <dbReference type="SAM" id="MobiDB-lite"/>
    </source>
</evidence>
<dbReference type="eggNOG" id="COG3921">
    <property type="taxonomic scope" value="Bacteria"/>
</dbReference>
<feature type="domain" description="Extensin-like C-terminal" evidence="2">
    <location>
        <begin position="52"/>
        <end position="227"/>
    </location>
</feature>
<evidence type="ECO:0000259" key="2">
    <source>
        <dbReference type="Pfam" id="PF06904"/>
    </source>
</evidence>
<sequence length="227" mass="24879">MMISPYRLLFALPLIAALSSCIDRPEHRRGRGSHPAAAPRPQAVKTSREARQCMATLTAQRVVFTPVEDRYYGNGCSTVGTVKLAALNTDDATVTVTNLGPVTCDTATPFAAWARYGVDRAAQQILGSRIVRIETYGSYNCRNIAGSRRRSGHATANAIDVSAFVLGDGRRVSVLEDWDGGTPAERRFLRVVHQSACKRFGTTLGPDYNEAHRNHFHLEADGARFCR</sequence>
<name>T0J9F2_9SPHN</name>
<dbReference type="PROSITE" id="PS51257">
    <property type="entry name" value="PROKAR_LIPOPROTEIN"/>
    <property type="match status" value="1"/>
</dbReference>
<protein>
    <recommendedName>
        <fullName evidence="2">Extensin-like C-terminal domain-containing protein</fullName>
    </recommendedName>
</protein>
<evidence type="ECO:0000313" key="4">
    <source>
        <dbReference type="Proteomes" id="UP000015527"/>
    </source>
</evidence>
<comment type="caution">
    <text evidence="3">The sequence shown here is derived from an EMBL/GenBank/DDBJ whole genome shotgun (WGS) entry which is preliminary data.</text>
</comment>
<reference evidence="3 4" key="1">
    <citation type="journal article" date="2013" name="Genome Announc.">
        <title>Genome Sequence of Novosphingobium lindaniclasticum LE124T, Isolated from a Hexachlorocyclohexane Dumpsite.</title>
        <authorList>
            <person name="Saxena A."/>
            <person name="Nayyar N."/>
            <person name="Sangwan N."/>
            <person name="Kumari R."/>
            <person name="Khurana J.P."/>
            <person name="Lal R."/>
        </authorList>
    </citation>
    <scope>NUCLEOTIDE SEQUENCE [LARGE SCALE GENOMIC DNA]</scope>
    <source>
        <strain evidence="3 4">LE124</strain>
    </source>
</reference>
<gene>
    <name evidence="3" type="ORF">L284_04435</name>
</gene>
<dbReference type="Proteomes" id="UP000015527">
    <property type="component" value="Unassembled WGS sequence"/>
</dbReference>
<accession>T0J9F2</accession>
<dbReference type="InterPro" id="IPR009683">
    <property type="entry name" value="Extensin-like_C"/>
</dbReference>
<dbReference type="PATRIC" id="fig|1096930.3.peg.871"/>
<dbReference type="AlphaFoldDB" id="T0J9F2"/>
<proteinExistence type="predicted"/>
<dbReference type="EMBL" id="ATHL01000038">
    <property type="protein sequence ID" value="EQB18559.1"/>
    <property type="molecule type" value="Genomic_DNA"/>
</dbReference>
<organism evidence="3 4">
    <name type="scientific">Novosphingobium lindaniclasticum LE124</name>
    <dbReference type="NCBI Taxonomy" id="1096930"/>
    <lineage>
        <taxon>Bacteria</taxon>
        <taxon>Pseudomonadati</taxon>
        <taxon>Pseudomonadota</taxon>
        <taxon>Alphaproteobacteria</taxon>
        <taxon>Sphingomonadales</taxon>
        <taxon>Sphingomonadaceae</taxon>
        <taxon>Novosphingobium</taxon>
    </lineage>
</organism>
<keyword evidence="4" id="KW-1185">Reference proteome</keyword>
<feature type="region of interest" description="Disordered" evidence="1">
    <location>
        <begin position="26"/>
        <end position="45"/>
    </location>
</feature>